<name>A0ABX3RER6_9MYCO</name>
<protein>
    <recommendedName>
        <fullName evidence="1">PE domain-containing protein</fullName>
    </recommendedName>
</protein>
<gene>
    <name evidence="2" type="ORF">BST11_06680</name>
</gene>
<dbReference type="Pfam" id="PF00934">
    <property type="entry name" value="PE"/>
    <property type="match status" value="1"/>
</dbReference>
<evidence type="ECO:0000313" key="3">
    <source>
        <dbReference type="Proteomes" id="UP000192319"/>
    </source>
</evidence>
<dbReference type="InterPro" id="IPR000084">
    <property type="entry name" value="PE-PGRS_N"/>
</dbReference>
<organism evidence="2 3">
    <name type="scientific">Mycobacterium alsense</name>
    <dbReference type="NCBI Taxonomy" id="324058"/>
    <lineage>
        <taxon>Bacteria</taxon>
        <taxon>Bacillati</taxon>
        <taxon>Actinomycetota</taxon>
        <taxon>Actinomycetes</taxon>
        <taxon>Mycobacteriales</taxon>
        <taxon>Mycobacteriaceae</taxon>
        <taxon>Mycobacterium</taxon>
    </lineage>
</organism>
<accession>A0ABX3RER6</accession>
<dbReference type="Gene3D" id="1.10.287.850">
    <property type="entry name" value="HP0062-like domain"/>
    <property type="match status" value="1"/>
</dbReference>
<dbReference type="SUPFAM" id="SSF140459">
    <property type="entry name" value="PE/PPE dimer-like"/>
    <property type="match status" value="1"/>
</dbReference>
<feature type="domain" description="PE" evidence="1">
    <location>
        <begin position="8"/>
        <end position="97"/>
    </location>
</feature>
<evidence type="ECO:0000313" key="2">
    <source>
        <dbReference type="EMBL" id="OQZ91862.1"/>
    </source>
</evidence>
<dbReference type="Proteomes" id="UP000192319">
    <property type="component" value="Unassembled WGS sequence"/>
</dbReference>
<reference evidence="2 3" key="1">
    <citation type="submission" date="2017-02" db="EMBL/GenBank/DDBJ databases">
        <title>The new phylogeny of genus Mycobacterium.</title>
        <authorList>
            <person name="Tortoli E."/>
            <person name="Trovato A."/>
            <person name="Cirillo D.M."/>
        </authorList>
    </citation>
    <scope>NUCLEOTIDE SEQUENCE [LARGE SCALE GENOMIC DNA]</scope>
    <source>
        <strain evidence="2 3">DSM 45230</strain>
    </source>
</reference>
<dbReference type="EMBL" id="MVHD01000007">
    <property type="protein sequence ID" value="OQZ91862.1"/>
    <property type="molecule type" value="Genomic_DNA"/>
</dbReference>
<evidence type="ECO:0000259" key="1">
    <source>
        <dbReference type="Pfam" id="PF00934"/>
    </source>
</evidence>
<sequence length="305" mass="32585">MENSVSLLVVVPDGLTSAAMDLEDIGSSVTAAHLAAAVPTTGLAAAAADEVSEAMAALFAGYGQEFQALIVRAGAFHQGFLQALDSAAGAYVAAEEASALLLDAAINDMNLLVQRELGIYNFGDWRGWAALALDYTWGFPGTALGYGVRLINSFYPDAGYDPALSALAGSHVYRGGIGLPGFTTTLGNVTTHLGTRPGAEDIMLNHESVHVWQNRLFGPLFTTSYAGWMAGGFFVGTGYWLLHPNQDWFSLVETAAYYDNPWEVWAYANDNNWPPPGANPALLWPAWTDPVLLWPARANPIAPFL</sequence>
<proteinExistence type="predicted"/>
<keyword evidence="3" id="KW-1185">Reference proteome</keyword>
<comment type="caution">
    <text evidence="2">The sequence shown here is derived from an EMBL/GenBank/DDBJ whole genome shotgun (WGS) entry which is preliminary data.</text>
</comment>
<dbReference type="InterPro" id="IPR038332">
    <property type="entry name" value="PPE_sf"/>
</dbReference>